<dbReference type="HOGENOM" id="CLU_046648_3_0_2"/>
<gene>
    <name evidence="3" type="ordered locus">PAB1622</name>
</gene>
<protein>
    <submittedName>
        <fullName evidence="4">Glycosidase, PH1107-related</fullName>
    </submittedName>
</protein>
<dbReference type="EMBL" id="AJ248286">
    <property type="protein sequence ID" value="CAB50037.1"/>
    <property type="molecule type" value="Genomic_DNA"/>
</dbReference>
<evidence type="ECO:0000313" key="4">
    <source>
        <dbReference type="EMBL" id="CCE70539.1"/>
    </source>
</evidence>
<dbReference type="STRING" id="272844.PAB1622"/>
<reference evidence="3" key="2">
    <citation type="journal article" date="2000" name="J. Mol. Biol.">
        <title>Archaeal homologs of eukaryotic methylation guide small nucleolar RNAs: lessons from the Pyrococcus genomes.</title>
        <authorList>
            <person name="Gaspin C."/>
            <person name="Cavaille J."/>
            <person name="Erauso G."/>
        </authorList>
    </citation>
    <scope>NUCLEOTIDE SEQUENCE</scope>
    <source>
        <strain evidence="3">Orsay</strain>
    </source>
</reference>
<keyword evidence="2" id="KW-0808">Transferase</keyword>
<reference evidence="4 6" key="5">
    <citation type="journal article" date="2012" name="Curr. Microbiol.">
        <title>Re-annotation of two hyperthermophilic archaea Pyrococcus abyssi GE5 and Pyrococcus furiosus DSM 3638.</title>
        <authorList>
            <person name="Gao J."/>
            <person name="Wang J."/>
        </authorList>
    </citation>
    <scope>GENOME REANNOTATION</scope>
    <source>
        <strain evidence="4">GE5</strain>
        <strain evidence="6">GE5 / Orsay</strain>
    </source>
</reference>
<evidence type="ECO:0000256" key="1">
    <source>
        <dbReference type="ARBA" id="ARBA00022676"/>
    </source>
</evidence>
<dbReference type="PANTHER" id="PTHR34106:SF5">
    <property type="entry name" value="GLYCOSIDASE"/>
    <property type="match status" value="1"/>
</dbReference>
<dbReference type="GO" id="GO:0016798">
    <property type="term" value="F:hydrolase activity, acting on glycosyl bonds"/>
    <property type="evidence" value="ECO:0007669"/>
    <property type="project" value="UniProtKB-KW"/>
</dbReference>
<dbReference type="PATRIC" id="fig|272844.11.peg.1182"/>
<dbReference type="InterPro" id="IPR007184">
    <property type="entry name" value="Mannoside_phosphorylase"/>
</dbReference>
<dbReference type="AlphaFoldDB" id="Q9UZM0"/>
<dbReference type="OrthoDB" id="6245at2157"/>
<dbReference type="RefSeq" id="WP_010868244.1">
    <property type="nucleotide sequence ID" value="NC_000868.1"/>
</dbReference>
<dbReference type="GO" id="GO:0016757">
    <property type="term" value="F:glycosyltransferase activity"/>
    <property type="evidence" value="ECO:0007669"/>
    <property type="project" value="UniProtKB-KW"/>
</dbReference>
<dbReference type="PIR" id="H75091">
    <property type="entry name" value="H75091"/>
</dbReference>
<accession>Q9UZM0</accession>
<dbReference type="KEGG" id="pab:PAB1622"/>
<dbReference type="PIRSF" id="PIRSF016202">
    <property type="entry name" value="PH1107"/>
    <property type="match status" value="1"/>
</dbReference>
<proteinExistence type="predicted"/>
<evidence type="ECO:0000313" key="3">
    <source>
        <dbReference type="EMBL" id="CAB50037.1"/>
    </source>
</evidence>
<dbReference type="InterPro" id="IPR023296">
    <property type="entry name" value="Glyco_hydro_beta-prop_sf"/>
</dbReference>
<reference evidence="3" key="3">
    <citation type="journal article" date="2001" name="Genome Res.">
        <title>Genome evolution at the genus level: comparison of three complete genomes of hyperthermophilic archaea.</title>
        <authorList>
            <person name="Lecompte O."/>
            <person name="Ripp R."/>
            <person name="Puzos-Barbe V."/>
            <person name="Duprat S."/>
            <person name="Heilig R."/>
            <person name="Dietrich J."/>
            <person name="Thierry J.C."/>
            <person name="Poch O."/>
        </authorList>
    </citation>
    <scope>NUCLEOTIDE SEQUENCE</scope>
    <source>
        <strain evidence="3">Orsay</strain>
    </source>
</reference>
<dbReference type="Gene3D" id="2.115.10.20">
    <property type="entry name" value="Glycosyl hydrolase domain, family 43"/>
    <property type="match status" value="1"/>
</dbReference>
<dbReference type="Proteomes" id="UP000009139">
    <property type="component" value="Chromosome"/>
</dbReference>
<reference evidence="3" key="1">
    <citation type="submission" date="1999-07" db="EMBL/GenBank/DDBJ databases">
        <authorList>
            <person name="Genoscope"/>
        </authorList>
    </citation>
    <scope>NUCLEOTIDE SEQUENCE</scope>
    <source>
        <strain evidence="3">Orsay</strain>
    </source>
</reference>
<evidence type="ECO:0000313" key="5">
    <source>
        <dbReference type="Proteomes" id="UP000000810"/>
    </source>
</evidence>
<dbReference type="eggNOG" id="arCOG04084">
    <property type="taxonomic scope" value="Archaea"/>
</dbReference>
<organism evidence="3 5">
    <name type="scientific">Pyrococcus abyssi (strain GE5 / Orsay)</name>
    <dbReference type="NCBI Taxonomy" id="272844"/>
    <lineage>
        <taxon>Archaea</taxon>
        <taxon>Methanobacteriati</taxon>
        <taxon>Methanobacteriota</taxon>
        <taxon>Thermococci</taxon>
        <taxon>Thermococcales</taxon>
        <taxon>Thermococcaceae</taxon>
        <taxon>Pyrococcus</taxon>
    </lineage>
</organism>
<dbReference type="EMBL" id="HE613800">
    <property type="protein sequence ID" value="CCE70539.1"/>
    <property type="molecule type" value="Genomic_DNA"/>
</dbReference>
<reference evidence="3 5" key="4">
    <citation type="journal article" date="2003" name="Mol. Microbiol.">
        <title>An integrated analysis of the genome of the hyperthermophilic archaeon Pyrococcus abyssi.</title>
        <authorList>
            <person name="Cohen G."/>
            <person name="Barbe V."/>
            <person name="Flament D."/>
            <person name="Galperin M."/>
            <person name="Heilig R."/>
            <person name="Ripp R."/>
            <person name="Lecompte O."/>
            <person name="Prieur D."/>
            <person name="Poch O."/>
            <person name="Quellerou J."/>
            <person name="Thierry J.C."/>
            <person name="Van der Oost J."/>
            <person name="Weissenbach J."/>
            <person name="Zivanovic Y."/>
            <person name="Forterre P."/>
        </authorList>
    </citation>
    <scope>NUCLEOTIDE SEQUENCE [LARGE SCALE GENOMIC DNA]</scope>
    <source>
        <strain evidence="5">GE5 / Orsay</strain>
        <strain evidence="3">Orsay</strain>
    </source>
</reference>
<dbReference type="Pfam" id="PF04041">
    <property type="entry name" value="Glyco_hydro_130"/>
    <property type="match status" value="1"/>
</dbReference>
<keyword evidence="4" id="KW-0378">Hydrolase</keyword>
<name>Q9UZM0_PYRAB</name>
<sequence>MLKKMPKPIIVPSENGFDSRCSYNPAVIREGSTYVMLYRGESEDGLTGRIGLALSSDGVSFVKHPLPVLEPELGCEIMGVEDPRIVKIGKDYLMTYTGYDGKIARLCLAISRNLLSWGKVGAIFDEFPGNYLRPKNWTKSGAILPEKVSGEYVMYFGDSNVWIAYSDDGLNWEYEREPVMKPRKGKFDSLLVEPGSPPVKVGDSIVLIYNSADENLVYRPGIAVFDADDPSRLVWRSEKPIMEPEYEWEVKGKVDNVIFVEGLVDLGEKVLLYYGAADKYVGLAIWEGTLRELIEKAGGGDVIQG</sequence>
<evidence type="ECO:0000256" key="2">
    <source>
        <dbReference type="ARBA" id="ARBA00022679"/>
    </source>
</evidence>
<dbReference type="SUPFAM" id="SSF75005">
    <property type="entry name" value="Arabinanase/levansucrase/invertase"/>
    <property type="match status" value="1"/>
</dbReference>
<evidence type="ECO:0000313" key="6">
    <source>
        <dbReference type="Proteomes" id="UP000009139"/>
    </source>
</evidence>
<keyword evidence="4" id="KW-0326">Glycosidase</keyword>
<keyword evidence="1" id="KW-0328">Glycosyltransferase</keyword>
<dbReference type="PANTHER" id="PTHR34106">
    <property type="entry name" value="GLYCOSIDASE"/>
    <property type="match status" value="1"/>
</dbReference>
<dbReference type="CDD" id="cd18610">
    <property type="entry name" value="GH130_BT3780-like"/>
    <property type="match status" value="1"/>
</dbReference>
<keyword evidence="5" id="KW-1185">Reference proteome</keyword>
<dbReference type="Proteomes" id="UP000000810">
    <property type="component" value="Chromosome"/>
</dbReference>